<evidence type="ECO:0000313" key="1">
    <source>
        <dbReference type="EMBL" id="KOX78101.1"/>
    </source>
</evidence>
<dbReference type="AlphaFoldDB" id="A0A0N1ITY0"/>
<evidence type="ECO:0000313" key="2">
    <source>
        <dbReference type="Proteomes" id="UP000053105"/>
    </source>
</evidence>
<dbReference type="Proteomes" id="UP000053105">
    <property type="component" value="Unassembled WGS sequence"/>
</dbReference>
<organism evidence="1 2">
    <name type="scientific">Melipona quadrifasciata</name>
    <dbReference type="NCBI Taxonomy" id="166423"/>
    <lineage>
        <taxon>Eukaryota</taxon>
        <taxon>Metazoa</taxon>
        <taxon>Ecdysozoa</taxon>
        <taxon>Arthropoda</taxon>
        <taxon>Hexapoda</taxon>
        <taxon>Insecta</taxon>
        <taxon>Pterygota</taxon>
        <taxon>Neoptera</taxon>
        <taxon>Endopterygota</taxon>
        <taxon>Hymenoptera</taxon>
        <taxon>Apocrita</taxon>
        <taxon>Aculeata</taxon>
        <taxon>Apoidea</taxon>
        <taxon>Anthophila</taxon>
        <taxon>Apidae</taxon>
        <taxon>Melipona</taxon>
    </lineage>
</organism>
<gene>
    <name evidence="1" type="ORF">WN51_05990</name>
</gene>
<dbReference type="EMBL" id="KQ435727">
    <property type="protein sequence ID" value="KOX78101.1"/>
    <property type="molecule type" value="Genomic_DNA"/>
</dbReference>
<protein>
    <submittedName>
        <fullName evidence="1">Uncharacterized protein</fullName>
    </submittedName>
</protein>
<name>A0A0N1ITY0_9HYME</name>
<dbReference type="OrthoDB" id="7592949at2759"/>
<keyword evidence="2" id="KW-1185">Reference proteome</keyword>
<sequence length="352" mass="39666">MRKPLLRKPLHILDLVAYSSMRNELSVIVTVPSYYSVMRTMPSRHDPPDESVQRGLASNAKPPHQGQIFFEKIKFEYLSSVHLGVRKLSLNICQILYSAIVAATVFRTGNRFAEKCERINEILIDIEFRWQNKKLVECSSTNSEFSEKKKKKNCTTCTPSNKSNDVEFHTGEHLSLRSVFLELPTNSVGNFLGNSHKFYGTGSDFRSCDRGNTPRDAASSTAPMYSEYRENVKSGIFYGKDRNFSIVLPDTNRPQSVAEAARQGGGQPAAQSNEEVTLGTSVLFRAHVLVHSHKIEEVLSRTHFNLGVELWFSEPTQPGNMACVSSRVSMYSCIMDLGLLILVCETDRLWKN</sequence>
<reference evidence="1 2" key="1">
    <citation type="submission" date="2015-07" db="EMBL/GenBank/DDBJ databases">
        <title>The genome of Melipona quadrifasciata.</title>
        <authorList>
            <person name="Pan H."/>
            <person name="Kapheim K."/>
        </authorList>
    </citation>
    <scope>NUCLEOTIDE SEQUENCE [LARGE SCALE GENOMIC DNA]</scope>
    <source>
        <strain evidence="1">0111107301</strain>
        <tissue evidence="1">Whole body</tissue>
    </source>
</reference>
<proteinExistence type="predicted"/>
<accession>A0A0N1ITY0</accession>